<name>A0A2T5INA6_9GAMM</name>
<comment type="caution">
    <text evidence="1">The sequence shown here is derived from an EMBL/GenBank/DDBJ whole genome shotgun (WGS) entry which is preliminary data.</text>
</comment>
<evidence type="ECO:0000313" key="2">
    <source>
        <dbReference type="Proteomes" id="UP000244223"/>
    </source>
</evidence>
<gene>
    <name evidence="1" type="ORF">C8N29_1532</name>
</gene>
<accession>A0A2T5INA6</accession>
<reference evidence="1 2" key="1">
    <citation type="submission" date="2018-04" db="EMBL/GenBank/DDBJ databases">
        <title>Genomic Encyclopedia of Archaeal and Bacterial Type Strains, Phase II (KMG-II): from individual species to whole genera.</title>
        <authorList>
            <person name="Goeker M."/>
        </authorList>
    </citation>
    <scope>NUCLEOTIDE SEQUENCE [LARGE SCALE GENOMIC DNA]</scope>
    <source>
        <strain evidence="1 2">DSM 5822</strain>
    </source>
</reference>
<dbReference type="AlphaFoldDB" id="A0A2T5INA6"/>
<dbReference type="OrthoDB" id="2375320at2"/>
<keyword evidence="2" id="KW-1185">Reference proteome</keyword>
<sequence length="385" mass="45074">MNTINEYFLESGQKLHFVTANYDFEFEGIKISFQGMPYLKNELTDELYLSQCARVVVKEVVAGAKKERLDKVTITPPEDIVKKRFNYCNKFPFKYSALEYYFIPYLIREQNDGFLTPVYFHIDVLNKYNQHPDYKLELMSSSYGNLYYKDEWHISFGVNRNKSLVMWLGDIDKLPEKEKYYLLSENIDPEFEIHSEFYDAQICVQWAEGALESKVFKAREDLSDLFENKYGHKLFKLEGEISKVIADLQKPVFWENRHVSPVVEALNRIFVEALCEKSIKAIIIDKAPSIDIKGYKGLKLFSSLLSRVLLIDNADAIMCPFFVLYDYRVVLCHLQSDETVQEKMHTIYERLNIGIENRNNEVVYMTLFQAMEKSLDAIISHVNNG</sequence>
<evidence type="ECO:0000313" key="1">
    <source>
        <dbReference type="EMBL" id="PTQ85289.1"/>
    </source>
</evidence>
<dbReference type="Proteomes" id="UP000244223">
    <property type="component" value="Unassembled WGS sequence"/>
</dbReference>
<proteinExistence type="predicted"/>
<protein>
    <submittedName>
        <fullName evidence="1">Uncharacterized protein</fullName>
    </submittedName>
</protein>
<dbReference type="RefSeq" id="WP_107867164.1">
    <property type="nucleotide sequence ID" value="NZ_QAON01000053.1"/>
</dbReference>
<organism evidence="1 2">
    <name type="scientific">Agitococcus lubricus</name>
    <dbReference type="NCBI Taxonomy" id="1077255"/>
    <lineage>
        <taxon>Bacteria</taxon>
        <taxon>Pseudomonadati</taxon>
        <taxon>Pseudomonadota</taxon>
        <taxon>Gammaproteobacteria</taxon>
        <taxon>Moraxellales</taxon>
        <taxon>Moraxellaceae</taxon>
        <taxon>Agitococcus</taxon>
    </lineage>
</organism>
<dbReference type="EMBL" id="QAON01000053">
    <property type="protein sequence ID" value="PTQ85289.1"/>
    <property type="molecule type" value="Genomic_DNA"/>
</dbReference>